<accession>A0ABV6C8I4</accession>
<dbReference type="EMBL" id="JBHLXE010000012">
    <property type="protein sequence ID" value="MFC0178576.1"/>
    <property type="molecule type" value="Genomic_DNA"/>
</dbReference>
<reference evidence="1 2" key="1">
    <citation type="submission" date="2024-09" db="EMBL/GenBank/DDBJ databases">
        <authorList>
            <person name="Sun Q."/>
            <person name="Mori K."/>
        </authorList>
    </citation>
    <scope>NUCLEOTIDE SEQUENCE [LARGE SCALE GENOMIC DNA]</scope>
    <source>
        <strain evidence="1 2">CCM 8545</strain>
    </source>
</reference>
<organism evidence="1 2">
    <name type="scientific">Thorsellia kenyensis</name>
    <dbReference type="NCBI Taxonomy" id="1549888"/>
    <lineage>
        <taxon>Bacteria</taxon>
        <taxon>Pseudomonadati</taxon>
        <taxon>Pseudomonadota</taxon>
        <taxon>Gammaproteobacteria</taxon>
        <taxon>Enterobacterales</taxon>
        <taxon>Thorselliaceae</taxon>
        <taxon>Thorsellia</taxon>
    </lineage>
</organism>
<dbReference type="RefSeq" id="WP_385875367.1">
    <property type="nucleotide sequence ID" value="NZ_JBHLXE010000012.1"/>
</dbReference>
<comment type="caution">
    <text evidence="1">The sequence shown here is derived from an EMBL/GenBank/DDBJ whole genome shotgun (WGS) entry which is preliminary data.</text>
</comment>
<gene>
    <name evidence="1" type="ORF">ACFFIT_00415</name>
</gene>
<keyword evidence="2" id="KW-1185">Reference proteome</keyword>
<sequence>MTDKKLKYSITVTEHDGNDQSSKGVMLFIYDNNEFLVKKTGLDDIEKYNLLAKSTRLIAAYLTGGG</sequence>
<dbReference type="Proteomes" id="UP001589758">
    <property type="component" value="Unassembled WGS sequence"/>
</dbReference>
<name>A0ABV6C8I4_9GAMM</name>
<protein>
    <submittedName>
        <fullName evidence="1">Uncharacterized protein</fullName>
    </submittedName>
</protein>
<proteinExistence type="predicted"/>
<evidence type="ECO:0000313" key="1">
    <source>
        <dbReference type="EMBL" id="MFC0178576.1"/>
    </source>
</evidence>
<evidence type="ECO:0000313" key="2">
    <source>
        <dbReference type="Proteomes" id="UP001589758"/>
    </source>
</evidence>